<evidence type="ECO:0000313" key="6">
    <source>
        <dbReference type="EMBL" id="KAF9461750.1"/>
    </source>
</evidence>
<dbReference type="PRINTS" id="PR00320">
    <property type="entry name" value="GPROTEINBRPT"/>
</dbReference>
<comment type="caution">
    <text evidence="6">The sequence shown here is derived from an EMBL/GenBank/DDBJ whole genome shotgun (WGS) entry which is preliminary data.</text>
</comment>
<evidence type="ECO:0000313" key="7">
    <source>
        <dbReference type="Proteomes" id="UP000807353"/>
    </source>
</evidence>
<keyword evidence="2" id="KW-0677">Repeat</keyword>
<reference evidence="6" key="1">
    <citation type="submission" date="2020-11" db="EMBL/GenBank/DDBJ databases">
        <authorList>
            <consortium name="DOE Joint Genome Institute"/>
            <person name="Ahrendt S."/>
            <person name="Riley R."/>
            <person name="Andreopoulos W."/>
            <person name="Labutti K."/>
            <person name="Pangilinan J."/>
            <person name="Ruiz-Duenas F.J."/>
            <person name="Barrasa J.M."/>
            <person name="Sanchez-Garcia M."/>
            <person name="Camarero S."/>
            <person name="Miyauchi S."/>
            <person name="Serrano A."/>
            <person name="Linde D."/>
            <person name="Babiker R."/>
            <person name="Drula E."/>
            <person name="Ayuso-Fernandez I."/>
            <person name="Pacheco R."/>
            <person name="Padilla G."/>
            <person name="Ferreira P."/>
            <person name="Barriuso J."/>
            <person name="Kellner H."/>
            <person name="Castanera R."/>
            <person name="Alfaro M."/>
            <person name="Ramirez L."/>
            <person name="Pisabarro A.G."/>
            <person name="Kuo A."/>
            <person name="Tritt A."/>
            <person name="Lipzen A."/>
            <person name="He G."/>
            <person name="Yan M."/>
            <person name="Ng V."/>
            <person name="Cullen D."/>
            <person name="Martin F."/>
            <person name="Rosso M.-N."/>
            <person name="Henrissat B."/>
            <person name="Hibbett D."/>
            <person name="Martinez A.T."/>
            <person name="Grigoriev I.V."/>
        </authorList>
    </citation>
    <scope>NUCLEOTIDE SEQUENCE</scope>
    <source>
        <strain evidence="6">CBS 247.69</strain>
    </source>
</reference>
<dbReference type="EMBL" id="MU150279">
    <property type="protein sequence ID" value="KAF9461750.1"/>
    <property type="molecule type" value="Genomic_DNA"/>
</dbReference>
<evidence type="ECO:0000256" key="1">
    <source>
        <dbReference type="ARBA" id="ARBA00022574"/>
    </source>
</evidence>
<accession>A0A9P5Y5X4</accession>
<evidence type="ECO:0000256" key="2">
    <source>
        <dbReference type="ARBA" id="ARBA00022737"/>
    </source>
</evidence>
<feature type="repeat" description="WD" evidence="3">
    <location>
        <begin position="1074"/>
        <end position="1115"/>
    </location>
</feature>
<dbReference type="InterPro" id="IPR019775">
    <property type="entry name" value="WD40_repeat_CS"/>
</dbReference>
<feature type="domain" description="NACHT" evidence="5">
    <location>
        <begin position="373"/>
        <end position="527"/>
    </location>
</feature>
<dbReference type="InterPro" id="IPR056884">
    <property type="entry name" value="NPHP3-like_N"/>
</dbReference>
<dbReference type="Gene3D" id="2.60.40.150">
    <property type="entry name" value="C2 domain"/>
    <property type="match status" value="1"/>
</dbReference>
<sequence>MSKASPNDSSHTKITIGHFKYTEPKRTGILQQDRKYYIKLTIDDQVRKTSISGRTNTPAWDDMLHFHVCDSSKLILEVFAHHTTWSDKLVGRMDERIDSLVSQQAIFCEMDTGTSKRPLPVIAFTVLRSTDPSAAPEVQHAKDSVAELNDIPFQALLSKADTFVNLVAGLFEVDPYTRAAWSALVVASKVVQDQMNRDEKVKQLLLSLDDLLGFLLEAEALKSFCLDSTGASNLTRSQINNLGQISLQITECAYFISEYAKDVDTVSRTAKHLFSNVDNQIRKYQEKFRDFKSTFQEYGSLVTQLTVLQTRFIAQQTADSVQDIASEIDLNEMLYAEGASCIPEKKCLPGTRQGIIDEIVDWANQPTDDKSAQLLWLSGVAGSGKSAIAHSVAYYFKALKRLGSSFCFDAANQAAQQPHYLFSTISRDLAGCDTLWKQALWDVIKDDQPMRKTHSMQYQFENFLVQPAQRLKMIGPTVIVIDALDECENSVSRERLLAILGTQLSALPRNFRIIVTARPEADISEALQDKPYIQFRDMSSVTLSQTKNDISAFIHNKLDRKTRLHLTQNQHNWCDTLVEQSEGLFQWASTACRFIKQPGPLPYEQFQVLCEDSYTGSQLDNLYHKILEKTFPNPSSVTMKRFKTVMGVLLTVKKPLPRATLGFLCFGVTAEAVVSILEPLAALLNGVTSDSTPIHTLHTSFRDFLMQSHSGIFHIDFGEAHQCLAIACFDIMKMGLHFNICQLETSCIFNANIPKLEDKIQKYIPIHLHYACMFWADHLEHSQPNETLKIECKVWMERQFLYWLEVLSLTGVVDTATSSLEHLAQWIVNNDKETAVMAREGQRFVANFISVIKRSTPHIYISALPFAPEKSPLVKHYLKDFPNIIHVTGGKEKNWSLLRNVSEGHKNSVMAVAYSPDSQHIASASGDKTIRVWDAATGDAVGEPLKGHTDWVAALAYSSNGKHIASGSYDNTIRVWDIVSGHEIHEPLKGHMNWVKAVAYSPDGKHIVSGSLDHTVRVWDAATGHLEYEPWKGHSDSVTVVVYSPDGKYIASGSDDNTIRIWNAATGNTVGEPLNMHRSPIRAVAYSPDSSHIVSGSDDKTIRMWNASTGHVIGDPWKGHTDGVTSVAFSPDGQYVVSGSWDKSIRIWNVATGQAVGEPLNGHMRSVMAVAYSANGGHIASGSNDETIRVWDVVAKEHTVVGMADIGHSPDMQTTRHSNPSHGCTDLLSQPPFVQITTPLPFSPSSFTLKGGWAVSNDKILFWVPFYLHNGLYSPTNTLVIGQNSTHIDYSHFVFDTFWTQCKITC</sequence>
<dbReference type="InterPro" id="IPR000008">
    <property type="entry name" value="C2_dom"/>
</dbReference>
<dbReference type="Pfam" id="PF00400">
    <property type="entry name" value="WD40"/>
    <property type="match status" value="7"/>
</dbReference>
<dbReference type="InterPro" id="IPR001680">
    <property type="entry name" value="WD40_rpt"/>
</dbReference>
<dbReference type="PANTHER" id="PTHR19848">
    <property type="entry name" value="WD40 REPEAT PROTEIN"/>
    <property type="match status" value="1"/>
</dbReference>
<dbReference type="PROSITE" id="PS00678">
    <property type="entry name" value="WD_REPEATS_1"/>
    <property type="match status" value="7"/>
</dbReference>
<dbReference type="PROSITE" id="PS50082">
    <property type="entry name" value="WD_REPEATS_2"/>
    <property type="match status" value="7"/>
</dbReference>
<dbReference type="InterPro" id="IPR020472">
    <property type="entry name" value="WD40_PAC1"/>
</dbReference>
<dbReference type="CDD" id="cd00200">
    <property type="entry name" value="WD40"/>
    <property type="match status" value="1"/>
</dbReference>
<keyword evidence="1 3" id="KW-0853">WD repeat</keyword>
<dbReference type="Gene3D" id="3.40.50.300">
    <property type="entry name" value="P-loop containing nucleotide triphosphate hydrolases"/>
    <property type="match status" value="1"/>
</dbReference>
<feature type="repeat" description="WD" evidence="3">
    <location>
        <begin position="1031"/>
        <end position="1072"/>
    </location>
</feature>
<dbReference type="SMART" id="SM00320">
    <property type="entry name" value="WD40"/>
    <property type="match status" value="7"/>
</dbReference>
<dbReference type="OrthoDB" id="163438at2759"/>
<dbReference type="PROSITE" id="PS50004">
    <property type="entry name" value="C2"/>
    <property type="match status" value="1"/>
</dbReference>
<keyword evidence="7" id="KW-1185">Reference proteome</keyword>
<organism evidence="6 7">
    <name type="scientific">Collybia nuda</name>
    <dbReference type="NCBI Taxonomy" id="64659"/>
    <lineage>
        <taxon>Eukaryota</taxon>
        <taxon>Fungi</taxon>
        <taxon>Dikarya</taxon>
        <taxon>Basidiomycota</taxon>
        <taxon>Agaricomycotina</taxon>
        <taxon>Agaricomycetes</taxon>
        <taxon>Agaricomycetidae</taxon>
        <taxon>Agaricales</taxon>
        <taxon>Tricholomatineae</taxon>
        <taxon>Clitocybaceae</taxon>
        <taxon>Collybia</taxon>
    </lineage>
</organism>
<feature type="repeat" description="WD" evidence="3">
    <location>
        <begin position="945"/>
        <end position="986"/>
    </location>
</feature>
<dbReference type="SUPFAM" id="SSF49562">
    <property type="entry name" value="C2 domain (Calcium/lipid-binding domain, CaLB)"/>
    <property type="match status" value="1"/>
</dbReference>
<gene>
    <name evidence="6" type="ORF">BDZ94DRAFT_1323097</name>
</gene>
<feature type="repeat" description="WD" evidence="3">
    <location>
        <begin position="902"/>
        <end position="943"/>
    </location>
</feature>
<feature type="repeat" description="WD" evidence="3">
    <location>
        <begin position="988"/>
        <end position="1029"/>
    </location>
</feature>
<dbReference type="InterPro" id="IPR035892">
    <property type="entry name" value="C2_domain_sf"/>
</dbReference>
<dbReference type="InterPro" id="IPR027417">
    <property type="entry name" value="P-loop_NTPase"/>
</dbReference>
<evidence type="ECO:0000256" key="3">
    <source>
        <dbReference type="PROSITE-ProRule" id="PRU00221"/>
    </source>
</evidence>
<feature type="repeat" description="WD" evidence="3">
    <location>
        <begin position="1160"/>
        <end position="1201"/>
    </location>
</feature>
<dbReference type="Gene3D" id="2.130.10.10">
    <property type="entry name" value="YVTN repeat-like/Quinoprotein amine dehydrogenase"/>
    <property type="match status" value="4"/>
</dbReference>
<dbReference type="PROSITE" id="PS50837">
    <property type="entry name" value="NACHT"/>
    <property type="match status" value="1"/>
</dbReference>
<dbReference type="InterPro" id="IPR015943">
    <property type="entry name" value="WD40/YVTN_repeat-like_dom_sf"/>
</dbReference>
<dbReference type="SUPFAM" id="SSF50978">
    <property type="entry name" value="WD40 repeat-like"/>
    <property type="match status" value="1"/>
</dbReference>
<dbReference type="Pfam" id="PF24883">
    <property type="entry name" value="NPHP3_N"/>
    <property type="match status" value="1"/>
</dbReference>
<dbReference type="Pfam" id="PF00168">
    <property type="entry name" value="C2"/>
    <property type="match status" value="1"/>
</dbReference>
<dbReference type="PROSITE" id="PS50294">
    <property type="entry name" value="WD_REPEATS_REGION"/>
    <property type="match status" value="7"/>
</dbReference>
<feature type="repeat" description="WD" evidence="3">
    <location>
        <begin position="1117"/>
        <end position="1158"/>
    </location>
</feature>
<feature type="domain" description="C2" evidence="4">
    <location>
        <begin position="1"/>
        <end position="110"/>
    </location>
</feature>
<dbReference type="PANTHER" id="PTHR19848:SF8">
    <property type="entry name" value="F-BOX AND WD REPEAT DOMAIN CONTAINING 7"/>
    <property type="match status" value="1"/>
</dbReference>
<evidence type="ECO:0008006" key="8">
    <source>
        <dbReference type="Google" id="ProtNLM"/>
    </source>
</evidence>
<name>A0A9P5Y5X4_9AGAR</name>
<dbReference type="Proteomes" id="UP000807353">
    <property type="component" value="Unassembled WGS sequence"/>
</dbReference>
<evidence type="ECO:0000259" key="4">
    <source>
        <dbReference type="PROSITE" id="PS50004"/>
    </source>
</evidence>
<evidence type="ECO:0000259" key="5">
    <source>
        <dbReference type="PROSITE" id="PS50837"/>
    </source>
</evidence>
<dbReference type="InterPro" id="IPR036322">
    <property type="entry name" value="WD40_repeat_dom_sf"/>
</dbReference>
<dbReference type="SUPFAM" id="SSF52540">
    <property type="entry name" value="P-loop containing nucleoside triphosphate hydrolases"/>
    <property type="match status" value="1"/>
</dbReference>
<protein>
    <recommendedName>
        <fullName evidence="8">C2 domain-containing protein</fullName>
    </recommendedName>
</protein>
<proteinExistence type="predicted"/>
<dbReference type="InterPro" id="IPR007111">
    <property type="entry name" value="NACHT_NTPase"/>
</dbReference>